<organism evidence="2 3">
    <name type="scientific">Agromyces neolithicus</name>
    <dbReference type="NCBI Taxonomy" id="269420"/>
    <lineage>
        <taxon>Bacteria</taxon>
        <taxon>Bacillati</taxon>
        <taxon>Actinomycetota</taxon>
        <taxon>Actinomycetes</taxon>
        <taxon>Micrococcales</taxon>
        <taxon>Microbacteriaceae</taxon>
        <taxon>Agromyces</taxon>
    </lineage>
</organism>
<evidence type="ECO:0000256" key="1">
    <source>
        <dbReference type="SAM" id="MobiDB-lite"/>
    </source>
</evidence>
<evidence type="ECO:0008006" key="4">
    <source>
        <dbReference type="Google" id="ProtNLM"/>
    </source>
</evidence>
<evidence type="ECO:0000313" key="2">
    <source>
        <dbReference type="EMBL" id="GAA1821424.1"/>
    </source>
</evidence>
<feature type="compositionally biased region" description="Basic and acidic residues" evidence="1">
    <location>
        <begin position="399"/>
        <end position="423"/>
    </location>
</feature>
<sequence length="423" mass="47930">MTELVADERAKRPYNGPRATTVRFRRRSWAPEAAPGSQEAPVWRYRLAWVTLLAWAIASPEGRAQLRWTQPGGRPESISPKTFLAAAKEASSYADYDTGRNVTVGRARLGRAVARSERTMTRFWRAVNALGFARTREDGRYLRASERAAAYRRHGNRQLRMASLRDLISPRNLRFVHLPSEGGLKAPEAFSKEFKHQRASAQERASAPRPHSPDSGLQNSRGTSRRGRVIWGRQMFEFARAVRDRLPWLHQVHPSSVARVLEQADVDPARWEAGDLTRRLEQELRFRANAAKFGQRPEAAPRAYRFMNPAEVGDPLGYTRWLLAEYIDPNEPTLTEDRALYRAEQAERAAAQLALVDDRTAVEAAVPRRPRALKLEAERAERDAERAAAARAAALSPEEFSRLRAESDREIAEAARRKRRGEG</sequence>
<comment type="caution">
    <text evidence="2">The sequence shown here is derived from an EMBL/GenBank/DDBJ whole genome shotgun (WGS) entry which is preliminary data.</text>
</comment>
<proteinExistence type="predicted"/>
<feature type="region of interest" description="Disordered" evidence="1">
    <location>
        <begin position="396"/>
        <end position="423"/>
    </location>
</feature>
<feature type="region of interest" description="Disordered" evidence="1">
    <location>
        <begin position="192"/>
        <end position="224"/>
    </location>
</feature>
<evidence type="ECO:0000313" key="3">
    <source>
        <dbReference type="Proteomes" id="UP001500002"/>
    </source>
</evidence>
<name>A0ABN2MCW7_9MICO</name>
<dbReference type="EMBL" id="BAAANJ010000028">
    <property type="protein sequence ID" value="GAA1821424.1"/>
    <property type="molecule type" value="Genomic_DNA"/>
</dbReference>
<dbReference type="Proteomes" id="UP001500002">
    <property type="component" value="Unassembled WGS sequence"/>
</dbReference>
<protein>
    <recommendedName>
        <fullName evidence="4">Replication protein</fullName>
    </recommendedName>
</protein>
<gene>
    <name evidence="2" type="ORF">GCM10009749_35190</name>
</gene>
<keyword evidence="3" id="KW-1185">Reference proteome</keyword>
<reference evidence="2 3" key="1">
    <citation type="journal article" date="2019" name="Int. J. Syst. Evol. Microbiol.">
        <title>The Global Catalogue of Microorganisms (GCM) 10K type strain sequencing project: providing services to taxonomists for standard genome sequencing and annotation.</title>
        <authorList>
            <consortium name="The Broad Institute Genomics Platform"/>
            <consortium name="The Broad Institute Genome Sequencing Center for Infectious Disease"/>
            <person name="Wu L."/>
            <person name="Ma J."/>
        </authorList>
    </citation>
    <scope>NUCLEOTIDE SEQUENCE [LARGE SCALE GENOMIC DNA]</scope>
    <source>
        <strain evidence="2 3">JCM 14322</strain>
    </source>
</reference>
<accession>A0ABN2MCW7</accession>